<feature type="domain" description="BRCT" evidence="2">
    <location>
        <begin position="144"/>
        <end position="218"/>
    </location>
</feature>
<dbReference type="SMART" id="SM00325">
    <property type="entry name" value="RhoGEF"/>
    <property type="match status" value="1"/>
</dbReference>
<dbReference type="PROSITE" id="PS00741">
    <property type="entry name" value="DH_1"/>
    <property type="match status" value="1"/>
</dbReference>
<dbReference type="PANTHER" id="PTHR16777:SF2">
    <property type="entry name" value="PROTEIN ECT2"/>
    <property type="match status" value="1"/>
</dbReference>
<dbReference type="PROSITE" id="PS50010">
    <property type="entry name" value="DH_2"/>
    <property type="match status" value="1"/>
</dbReference>
<evidence type="ECO:0000259" key="2">
    <source>
        <dbReference type="PROSITE" id="PS50172"/>
    </source>
</evidence>
<evidence type="ECO:0000259" key="1">
    <source>
        <dbReference type="PROSITE" id="PS50010"/>
    </source>
</evidence>
<dbReference type="RefSeq" id="XP_065644226.1">
    <property type="nucleotide sequence ID" value="XM_065788154.1"/>
</dbReference>
<dbReference type="SUPFAM" id="SSF48065">
    <property type="entry name" value="DBL homology domain (DH-domain)"/>
    <property type="match status" value="1"/>
</dbReference>
<dbReference type="Pfam" id="PF21242">
    <property type="entry name" value="ECT2_PH"/>
    <property type="match status" value="1"/>
</dbReference>
<sequence>MDTENDNNSSVNNKSRMNYSTLSLISVLSSSAPPLSYKSSSFDTKDITFCLTSKLDMNNKELMSAIQHFSPEYTVADSKESLINLSEDKQKYFFICASFSGDEFKYLRKQMCRICGPPFLIYLYNKKRSIPNTTRPLFNGSMFGVAVCFTGFAVKRESVSHLADLVHYMGGSVRRDFSGKVTHVIANLAQGQKYKAAVNLGRSIMTEDWILSSWENRNDVSFKATEESFIKKYLMKPFHGLIISFYGFTEEETKHMHEITTSNGGTYLSLLKEESCTHLVVDEMCPHQLPLEEFKPLHVVKQEWFWASIQLDACAEESMYHIVTEEGTPLGTSQRFKKRKYLNASDISDLLSPNSPYGANKRRSKDGRLSSMSSITFESSLSSPFYRSQIDSPEIKTLDKTSQPTSARYQRCVELQQTEKNYVYVLKTIVEIFKKPLEDSANQRGGSLLAPEEIKTIFGSIPELLETHERLLHAIDKLIENWNEEVLIGKAINDNVENMIKVYPVFVNYFEIIKETIIRCDKEKPRFHAFLKICLTKPDCGRQSLTELLIRPVQRIPSMSLLINDILKKTPEFNPDYKHLKDAVESIKNVLTHINEDKRKTEHQVEMFEIMREVDNCPPYILSSSRFLIQKVDVMEVGEGFVLKPDQMMMYLFNDCIELARKRNRVINSTTNYKSPALNNLQKGIQKLYKHVEFIHLLSLRSVVDIKDSNEHQDLFGLVYHLNLENKDHLSIFKLCSSVSKNGILEKVMKCISQTQSSTEMENLMISVDGSELTSEKYDMSDIKNKSYLHKVLKKAKGGFSKKVGRAFSLNKTPKQTSLKTNADVKRALSVTPMSDSFRNLAPVSPSPSEYTVTEFSVCEDE</sequence>
<gene>
    <name evidence="4" type="primary">LOC100204560</name>
</gene>
<evidence type="ECO:0000313" key="3">
    <source>
        <dbReference type="Proteomes" id="UP001652625"/>
    </source>
</evidence>
<dbReference type="Gene3D" id="1.20.900.10">
    <property type="entry name" value="Dbl homology (DH) domain"/>
    <property type="match status" value="1"/>
</dbReference>
<proteinExistence type="predicted"/>
<dbReference type="InterPro" id="IPR036420">
    <property type="entry name" value="BRCT_dom_sf"/>
</dbReference>
<dbReference type="Pfam" id="PF12738">
    <property type="entry name" value="PTCB-BRCT"/>
    <property type="match status" value="1"/>
</dbReference>
<dbReference type="InterPro" id="IPR001331">
    <property type="entry name" value="GDS_CDC24_CS"/>
</dbReference>
<dbReference type="GeneID" id="100204560"/>
<feature type="domain" description="BRCT" evidence="2">
    <location>
        <begin position="233"/>
        <end position="322"/>
    </location>
</feature>
<dbReference type="SUPFAM" id="SSF52113">
    <property type="entry name" value="BRCT domain"/>
    <property type="match status" value="2"/>
</dbReference>
<dbReference type="InterPro" id="IPR001357">
    <property type="entry name" value="BRCT_dom"/>
</dbReference>
<protein>
    <submittedName>
        <fullName evidence="4">Protein ECT2 isoform X2</fullName>
    </submittedName>
</protein>
<dbReference type="Pfam" id="PF00533">
    <property type="entry name" value="BRCT"/>
    <property type="match status" value="1"/>
</dbReference>
<evidence type="ECO:0000313" key="4">
    <source>
        <dbReference type="RefSeq" id="XP_065644226.1"/>
    </source>
</evidence>
<dbReference type="CDD" id="cd00160">
    <property type="entry name" value="RhoGEF"/>
    <property type="match status" value="1"/>
</dbReference>
<accession>A0ABM4B5V2</accession>
<dbReference type="InterPro" id="IPR026817">
    <property type="entry name" value="Ect2"/>
</dbReference>
<feature type="domain" description="DH" evidence="1">
    <location>
        <begin position="407"/>
        <end position="597"/>
    </location>
</feature>
<dbReference type="InterPro" id="IPR049542">
    <property type="entry name" value="TopBP1-like_BRCT0"/>
</dbReference>
<dbReference type="InterPro" id="IPR011993">
    <property type="entry name" value="PH-like_dom_sf"/>
</dbReference>
<keyword evidence="3" id="KW-1185">Reference proteome</keyword>
<dbReference type="InterPro" id="IPR049395">
    <property type="entry name" value="ECT2_PH"/>
</dbReference>
<dbReference type="InterPro" id="IPR000219">
    <property type="entry name" value="DH_dom"/>
</dbReference>
<reference evidence="4" key="2">
    <citation type="submission" date="2025-08" db="UniProtKB">
        <authorList>
            <consortium name="RefSeq"/>
        </authorList>
    </citation>
    <scope>IDENTIFICATION</scope>
</reference>
<dbReference type="PROSITE" id="PS50172">
    <property type="entry name" value="BRCT"/>
    <property type="match status" value="2"/>
</dbReference>
<dbReference type="Pfam" id="PF00621">
    <property type="entry name" value="RhoGEF"/>
    <property type="match status" value="1"/>
</dbReference>
<dbReference type="Proteomes" id="UP001652625">
    <property type="component" value="Chromosome 01"/>
</dbReference>
<reference evidence="3" key="1">
    <citation type="submission" date="2025-05" db="UniProtKB">
        <authorList>
            <consortium name="RefSeq"/>
        </authorList>
    </citation>
    <scope>NUCLEOTIDE SEQUENCE [LARGE SCALE GENOMIC DNA]</scope>
</reference>
<dbReference type="Pfam" id="PF21298">
    <property type="entry name" value="TopBP1_BRCT0"/>
    <property type="match status" value="1"/>
</dbReference>
<dbReference type="PANTHER" id="PTHR16777">
    <property type="entry name" value="PROTEIN ECT2"/>
    <property type="match status" value="1"/>
</dbReference>
<dbReference type="InterPro" id="IPR035899">
    <property type="entry name" value="DBL_dom_sf"/>
</dbReference>
<dbReference type="SMART" id="SM00292">
    <property type="entry name" value="BRCT"/>
    <property type="match status" value="2"/>
</dbReference>
<organism evidence="3 4">
    <name type="scientific">Hydra vulgaris</name>
    <name type="common">Hydra</name>
    <name type="synonym">Hydra attenuata</name>
    <dbReference type="NCBI Taxonomy" id="6087"/>
    <lineage>
        <taxon>Eukaryota</taxon>
        <taxon>Metazoa</taxon>
        <taxon>Cnidaria</taxon>
        <taxon>Hydrozoa</taxon>
        <taxon>Hydroidolina</taxon>
        <taxon>Anthoathecata</taxon>
        <taxon>Aplanulata</taxon>
        <taxon>Hydridae</taxon>
        <taxon>Hydra</taxon>
    </lineage>
</organism>
<name>A0ABM4B5V2_HYDVU</name>
<dbReference type="Gene3D" id="2.30.29.30">
    <property type="entry name" value="Pleckstrin-homology domain (PH domain)/Phosphotyrosine-binding domain (PTB)"/>
    <property type="match status" value="1"/>
</dbReference>
<dbReference type="Gene3D" id="3.40.50.10190">
    <property type="entry name" value="BRCT domain"/>
    <property type="match status" value="3"/>
</dbReference>
<dbReference type="CDD" id="cd17732">
    <property type="entry name" value="BRCT_Ect2_rpt2"/>
    <property type="match status" value="1"/>
</dbReference>